<dbReference type="Pfam" id="PF00288">
    <property type="entry name" value="GHMP_kinases_N"/>
    <property type="match status" value="1"/>
</dbReference>
<dbReference type="GO" id="GO:0004496">
    <property type="term" value="F:mevalonate kinase activity"/>
    <property type="evidence" value="ECO:0007669"/>
    <property type="project" value="InterPro"/>
</dbReference>
<name>A0A8J6NM25_9BACT</name>
<organism evidence="10 11">
    <name type="scientific">Candidatus Desulfatibia profunda</name>
    <dbReference type="NCBI Taxonomy" id="2841695"/>
    <lineage>
        <taxon>Bacteria</taxon>
        <taxon>Pseudomonadati</taxon>
        <taxon>Thermodesulfobacteriota</taxon>
        <taxon>Desulfobacteria</taxon>
        <taxon>Desulfobacterales</taxon>
        <taxon>Desulfobacterales incertae sedis</taxon>
        <taxon>Candidatus Desulfatibia</taxon>
    </lineage>
</organism>
<evidence type="ECO:0000256" key="4">
    <source>
        <dbReference type="ARBA" id="ARBA00022741"/>
    </source>
</evidence>
<evidence type="ECO:0000256" key="6">
    <source>
        <dbReference type="ARBA" id="ARBA00022840"/>
    </source>
</evidence>
<dbReference type="SUPFAM" id="SSF54211">
    <property type="entry name" value="Ribosomal protein S5 domain 2-like"/>
    <property type="match status" value="1"/>
</dbReference>
<sequence>MASDWKKILEQQSVETSAPCRIDMGGTLDISTFYYPLRHLKPCTVNMAIDLRTRVRLFPYRRGTVKVSSKGFETTEYPLEIAPFDHPLGLMFAIAANFRAEGVHIDIDSQSPPRSALGGSSAAGVALVAAFSKVLEQMAVKPLSRQKIALLAHIIEASVAGVPCGLQDQLAAVCGGVNAWYWPGSLQEPLFRKRTIVGKPSLKDFEKHLLLAYCGVPHESRDVNRKWVQQFLSGKHRGLWAEIIVCTQEFIKALATRNINQACSCMNRETAIRRKMTPEVLDEMGVALVEVAMENNCGARFTGAGGGGCIWALGDIEAVDKLKRTWEVMLSTKEGACLLDAKIDSRGLIWHS</sequence>
<dbReference type="PANTHER" id="PTHR43290:SF2">
    <property type="entry name" value="MEVALONATE KINASE"/>
    <property type="match status" value="1"/>
</dbReference>
<gene>
    <name evidence="10" type="ORF">H8E23_03405</name>
</gene>
<evidence type="ECO:0000313" key="10">
    <source>
        <dbReference type="EMBL" id="MBC8360434.1"/>
    </source>
</evidence>
<dbReference type="Proteomes" id="UP000603434">
    <property type="component" value="Unassembled WGS sequence"/>
</dbReference>
<keyword evidence="6" id="KW-0067">ATP-binding</keyword>
<dbReference type="PRINTS" id="PR00959">
    <property type="entry name" value="MEVGALKINASE"/>
</dbReference>
<dbReference type="Gene3D" id="3.30.230.120">
    <property type="match status" value="1"/>
</dbReference>
<keyword evidence="1" id="KW-0963">Cytoplasm</keyword>
<proteinExistence type="predicted"/>
<keyword evidence="4" id="KW-0547">Nucleotide-binding</keyword>
<reference evidence="10 11" key="1">
    <citation type="submission" date="2020-08" db="EMBL/GenBank/DDBJ databases">
        <title>Bridging the membrane lipid divide: bacteria of the FCB group superphylum have the potential to synthesize archaeal ether lipids.</title>
        <authorList>
            <person name="Villanueva L."/>
            <person name="Von Meijenfeldt F.A.B."/>
            <person name="Westbye A.B."/>
            <person name="Yadav S."/>
            <person name="Hopmans E.C."/>
            <person name="Dutilh B.E."/>
            <person name="Sinninghe Damste J.S."/>
        </authorList>
    </citation>
    <scope>NUCLEOTIDE SEQUENCE [LARGE SCALE GENOMIC DNA]</scope>
    <source>
        <strain evidence="10">NIOZ-UU30</strain>
    </source>
</reference>
<dbReference type="GO" id="GO:0005829">
    <property type="term" value="C:cytosol"/>
    <property type="evidence" value="ECO:0007669"/>
    <property type="project" value="TreeGrafter"/>
</dbReference>
<dbReference type="GO" id="GO:0005524">
    <property type="term" value="F:ATP binding"/>
    <property type="evidence" value="ECO:0007669"/>
    <property type="project" value="UniProtKB-KW"/>
</dbReference>
<dbReference type="InterPro" id="IPR036554">
    <property type="entry name" value="GHMP_kinase_C_sf"/>
</dbReference>
<dbReference type="AlphaFoldDB" id="A0A8J6NM25"/>
<evidence type="ECO:0000256" key="2">
    <source>
        <dbReference type="ARBA" id="ARBA00022516"/>
    </source>
</evidence>
<dbReference type="PANTHER" id="PTHR43290">
    <property type="entry name" value="MEVALONATE KINASE"/>
    <property type="match status" value="1"/>
</dbReference>
<dbReference type="InterPro" id="IPR020568">
    <property type="entry name" value="Ribosomal_Su5_D2-typ_SF"/>
</dbReference>
<evidence type="ECO:0000256" key="7">
    <source>
        <dbReference type="ARBA" id="ARBA00022842"/>
    </source>
</evidence>
<protein>
    <submittedName>
        <fullName evidence="10">Galactokinase</fullName>
    </submittedName>
</protein>
<dbReference type="InterPro" id="IPR006205">
    <property type="entry name" value="Mev_gal_kin"/>
</dbReference>
<comment type="caution">
    <text evidence="10">The sequence shown here is derived from an EMBL/GenBank/DDBJ whole genome shotgun (WGS) entry which is preliminary data.</text>
</comment>
<keyword evidence="3" id="KW-0808">Transferase</keyword>
<feature type="domain" description="GHMP kinase N-terminal" evidence="9">
    <location>
        <begin position="97"/>
        <end position="176"/>
    </location>
</feature>
<accession>A0A8J6NM25</accession>
<evidence type="ECO:0000259" key="9">
    <source>
        <dbReference type="Pfam" id="PF00288"/>
    </source>
</evidence>
<dbReference type="SUPFAM" id="SSF55060">
    <property type="entry name" value="GHMP Kinase, C-terminal domain"/>
    <property type="match status" value="1"/>
</dbReference>
<keyword evidence="8" id="KW-0443">Lipid metabolism</keyword>
<keyword evidence="5" id="KW-0418">Kinase</keyword>
<evidence type="ECO:0000256" key="8">
    <source>
        <dbReference type="ARBA" id="ARBA00023098"/>
    </source>
</evidence>
<evidence type="ECO:0000256" key="3">
    <source>
        <dbReference type="ARBA" id="ARBA00022679"/>
    </source>
</evidence>
<dbReference type="InterPro" id="IPR006204">
    <property type="entry name" value="GHMP_kinase_N_dom"/>
</dbReference>
<evidence type="ECO:0000256" key="1">
    <source>
        <dbReference type="ARBA" id="ARBA00022490"/>
    </source>
</evidence>
<dbReference type="GO" id="GO:0019287">
    <property type="term" value="P:isopentenyl diphosphate biosynthetic process, mevalonate pathway"/>
    <property type="evidence" value="ECO:0007669"/>
    <property type="project" value="TreeGrafter"/>
</dbReference>
<keyword evidence="2" id="KW-0444">Lipid biosynthesis</keyword>
<keyword evidence="7" id="KW-0460">Magnesium</keyword>
<dbReference type="EMBL" id="JACNJH010000089">
    <property type="protein sequence ID" value="MBC8360434.1"/>
    <property type="molecule type" value="Genomic_DNA"/>
</dbReference>
<evidence type="ECO:0000256" key="5">
    <source>
        <dbReference type="ARBA" id="ARBA00022777"/>
    </source>
</evidence>
<evidence type="ECO:0000313" key="11">
    <source>
        <dbReference type="Proteomes" id="UP000603434"/>
    </source>
</evidence>